<dbReference type="AlphaFoldDB" id="A0A9N9DGK8"/>
<keyword evidence="2" id="KW-1185">Reference proteome</keyword>
<name>A0A9N9DGK8_9GLOM</name>
<gene>
    <name evidence="1" type="ORF">PBRASI_LOCUS9679</name>
</gene>
<evidence type="ECO:0000313" key="1">
    <source>
        <dbReference type="EMBL" id="CAG8639227.1"/>
    </source>
</evidence>
<comment type="caution">
    <text evidence="1">The sequence shown here is derived from an EMBL/GenBank/DDBJ whole genome shotgun (WGS) entry which is preliminary data.</text>
</comment>
<dbReference type="EMBL" id="CAJVPI010002249">
    <property type="protein sequence ID" value="CAG8639227.1"/>
    <property type="molecule type" value="Genomic_DNA"/>
</dbReference>
<proteinExistence type="predicted"/>
<reference evidence="1" key="1">
    <citation type="submission" date="2021-06" db="EMBL/GenBank/DDBJ databases">
        <authorList>
            <person name="Kallberg Y."/>
            <person name="Tangrot J."/>
            <person name="Rosling A."/>
        </authorList>
    </citation>
    <scope>NUCLEOTIDE SEQUENCE</scope>
    <source>
        <strain evidence="1">BR232B</strain>
    </source>
</reference>
<sequence length="87" mass="9988">MGVAQNTLFKIDSCAVSQGGYVVTPLAEADRGTLRIWLSTEMKSDEGRKRRSKEMNDRKLIFEVSNIRWVRSEYVFCKGMIGRKARN</sequence>
<organism evidence="1 2">
    <name type="scientific">Paraglomus brasilianum</name>
    <dbReference type="NCBI Taxonomy" id="144538"/>
    <lineage>
        <taxon>Eukaryota</taxon>
        <taxon>Fungi</taxon>
        <taxon>Fungi incertae sedis</taxon>
        <taxon>Mucoromycota</taxon>
        <taxon>Glomeromycotina</taxon>
        <taxon>Glomeromycetes</taxon>
        <taxon>Paraglomerales</taxon>
        <taxon>Paraglomeraceae</taxon>
        <taxon>Paraglomus</taxon>
    </lineage>
</organism>
<protein>
    <submittedName>
        <fullName evidence="1">2415_t:CDS:1</fullName>
    </submittedName>
</protein>
<evidence type="ECO:0000313" key="2">
    <source>
        <dbReference type="Proteomes" id="UP000789739"/>
    </source>
</evidence>
<accession>A0A9N9DGK8</accession>
<dbReference type="Proteomes" id="UP000789739">
    <property type="component" value="Unassembled WGS sequence"/>
</dbReference>